<evidence type="ECO:0000256" key="1">
    <source>
        <dbReference type="SAM" id="MobiDB-lite"/>
    </source>
</evidence>
<protein>
    <recommendedName>
        <fullName evidence="4">Retrotransposon gag domain-containing protein</fullName>
    </recommendedName>
</protein>
<feature type="compositionally biased region" description="Polar residues" evidence="1">
    <location>
        <begin position="211"/>
        <end position="226"/>
    </location>
</feature>
<name>A0A803MSE5_CHEQI</name>
<reference evidence="2" key="2">
    <citation type="submission" date="2021-03" db="UniProtKB">
        <authorList>
            <consortium name="EnsemblPlants"/>
        </authorList>
    </citation>
    <scope>IDENTIFICATION</scope>
</reference>
<dbReference type="AlphaFoldDB" id="A0A803MSE5"/>
<dbReference type="Proteomes" id="UP000596660">
    <property type="component" value="Unplaced"/>
</dbReference>
<dbReference type="OMA" id="QNDWASE"/>
<evidence type="ECO:0008006" key="4">
    <source>
        <dbReference type="Google" id="ProtNLM"/>
    </source>
</evidence>
<sequence length="226" mass="26138">MHPRISPKKIDARRRRKAIEDAILALSNLTVAPPLNQGQLDFDRFDHHRPPIYEGTADPMVLESWLREMEKFFTATNCPPQERVTIGSYYLKMEADSWWSTVREECMAVPCFGWKKFPTKLKEIFYPDELRWQKQEDKFTKLSRFSTIILPSKSKRVKQYIKKMDPKVRTIVLSSGASSFQGAYEIALRIHASIREKEAARSVNAKKPVGTFTQSPTKKPKIDSST</sequence>
<feature type="region of interest" description="Disordered" evidence="1">
    <location>
        <begin position="200"/>
        <end position="226"/>
    </location>
</feature>
<evidence type="ECO:0000313" key="3">
    <source>
        <dbReference type="Proteomes" id="UP000596660"/>
    </source>
</evidence>
<keyword evidence="3" id="KW-1185">Reference proteome</keyword>
<dbReference type="Gramene" id="AUR62034496-RA">
    <property type="protein sequence ID" value="AUR62034496-RA:cds"/>
    <property type="gene ID" value="AUR62034496"/>
</dbReference>
<accession>A0A803MSE5</accession>
<organism evidence="2 3">
    <name type="scientific">Chenopodium quinoa</name>
    <name type="common">Quinoa</name>
    <dbReference type="NCBI Taxonomy" id="63459"/>
    <lineage>
        <taxon>Eukaryota</taxon>
        <taxon>Viridiplantae</taxon>
        <taxon>Streptophyta</taxon>
        <taxon>Embryophyta</taxon>
        <taxon>Tracheophyta</taxon>
        <taxon>Spermatophyta</taxon>
        <taxon>Magnoliopsida</taxon>
        <taxon>eudicotyledons</taxon>
        <taxon>Gunneridae</taxon>
        <taxon>Pentapetalae</taxon>
        <taxon>Caryophyllales</taxon>
        <taxon>Chenopodiaceae</taxon>
        <taxon>Chenopodioideae</taxon>
        <taxon>Atripliceae</taxon>
        <taxon>Chenopodium</taxon>
    </lineage>
</organism>
<dbReference type="EnsemblPlants" id="AUR62034496-RA">
    <property type="protein sequence ID" value="AUR62034496-RA:cds"/>
    <property type="gene ID" value="AUR62034496"/>
</dbReference>
<reference evidence="2" key="1">
    <citation type="journal article" date="2017" name="Nature">
        <title>The genome of Chenopodium quinoa.</title>
        <authorList>
            <person name="Jarvis D.E."/>
            <person name="Ho Y.S."/>
            <person name="Lightfoot D.J."/>
            <person name="Schmoeckel S.M."/>
            <person name="Li B."/>
            <person name="Borm T.J.A."/>
            <person name="Ohyanagi H."/>
            <person name="Mineta K."/>
            <person name="Michell C.T."/>
            <person name="Saber N."/>
            <person name="Kharbatia N.M."/>
            <person name="Rupper R.R."/>
            <person name="Sharp A.R."/>
            <person name="Dally N."/>
            <person name="Boughton B.A."/>
            <person name="Woo Y.H."/>
            <person name="Gao G."/>
            <person name="Schijlen E.G.W.M."/>
            <person name="Guo X."/>
            <person name="Momin A.A."/>
            <person name="Negrao S."/>
            <person name="Al-Babili S."/>
            <person name="Gehring C."/>
            <person name="Roessner U."/>
            <person name="Jung C."/>
            <person name="Murphy K."/>
            <person name="Arold S.T."/>
            <person name="Gojobori T."/>
            <person name="van der Linden C.G."/>
            <person name="van Loo E.N."/>
            <person name="Jellen E.N."/>
            <person name="Maughan P.J."/>
            <person name="Tester M."/>
        </authorList>
    </citation>
    <scope>NUCLEOTIDE SEQUENCE [LARGE SCALE GENOMIC DNA]</scope>
    <source>
        <strain evidence="2">cv. PI 614886</strain>
    </source>
</reference>
<evidence type="ECO:0000313" key="2">
    <source>
        <dbReference type="EnsemblPlants" id="AUR62034496-RA:cds"/>
    </source>
</evidence>
<proteinExistence type="predicted"/>